<keyword evidence="2" id="KW-1185">Reference proteome</keyword>
<name>A0ABZ0RTK7_9BACI</name>
<gene>
    <name evidence="1" type="ORF">R6U77_13215</name>
</gene>
<evidence type="ECO:0000313" key="1">
    <source>
        <dbReference type="EMBL" id="WPK10840.1"/>
    </source>
</evidence>
<dbReference type="EMBL" id="CP137624">
    <property type="protein sequence ID" value="WPK10840.1"/>
    <property type="molecule type" value="Genomic_DNA"/>
</dbReference>
<accession>A0ABZ0RTK7</accession>
<sequence length="191" mass="22012">MSNIEGFPIFQNNLLPLKELSKDDSDKANIVYMTNSEMLAVDFDQVKTQYANGLGLSEEVASSCDAITYHTSHVTFIEFKNGNMKNAKANVKSKIKDSLLIFCDLTNTKIADTREKVDFILVYNQQKNPVSNQEKNSIADSKSRDAIAKYFLAKGKQELIRFDLERFQKLYFRKVHTYTEEEFEKHFVNLL</sequence>
<dbReference type="RefSeq" id="WP_319835982.1">
    <property type="nucleotide sequence ID" value="NZ_CP137624.1"/>
</dbReference>
<organism evidence="1 2">
    <name type="scientific">Lysinibacillus louembei</name>
    <dbReference type="NCBI Taxonomy" id="1470088"/>
    <lineage>
        <taxon>Bacteria</taxon>
        <taxon>Bacillati</taxon>
        <taxon>Bacillota</taxon>
        <taxon>Bacilli</taxon>
        <taxon>Bacillales</taxon>
        <taxon>Bacillaceae</taxon>
        <taxon>Lysinibacillus</taxon>
    </lineage>
</organism>
<protein>
    <submittedName>
        <fullName evidence="1">Uncharacterized protein</fullName>
    </submittedName>
</protein>
<evidence type="ECO:0000313" key="2">
    <source>
        <dbReference type="Proteomes" id="UP001322664"/>
    </source>
</evidence>
<proteinExistence type="predicted"/>
<dbReference type="Proteomes" id="UP001322664">
    <property type="component" value="Chromosome"/>
</dbReference>
<reference evidence="1 2" key="1">
    <citation type="submission" date="2023-09" db="EMBL/GenBank/DDBJ databases">
        <authorList>
            <person name="Page C.A."/>
            <person name="Perez-Diaz I.M."/>
        </authorList>
    </citation>
    <scope>NUCLEOTIDE SEQUENCE [LARGE SCALE GENOMIC DNA]</scope>
    <source>
        <strain evidence="1 2">Ll15</strain>
    </source>
</reference>